<evidence type="ECO:0000313" key="1">
    <source>
        <dbReference type="EMBL" id="CAD6230224.1"/>
    </source>
</evidence>
<reference evidence="1" key="1">
    <citation type="submission" date="2020-10" db="EMBL/GenBank/DDBJ databases">
        <authorList>
            <person name="Han B."/>
            <person name="Lu T."/>
            <person name="Zhao Q."/>
            <person name="Huang X."/>
            <person name="Zhao Y."/>
        </authorList>
    </citation>
    <scope>NUCLEOTIDE SEQUENCE</scope>
</reference>
<dbReference type="AlphaFoldDB" id="A0A811NMA2"/>
<proteinExistence type="predicted"/>
<protein>
    <submittedName>
        <fullName evidence="1">Uncharacterized protein</fullName>
    </submittedName>
</protein>
<dbReference type="EMBL" id="CAJGYO010000005">
    <property type="protein sequence ID" value="CAD6230224.1"/>
    <property type="molecule type" value="Genomic_DNA"/>
</dbReference>
<gene>
    <name evidence="1" type="ORF">NCGR_LOCUS20607</name>
</gene>
<sequence>MELCQTVNSFWRTNQILVSSKGKHRDLDFVQMLFEEKGTSPVAQPAITECGRGNSEIYYYSTRLDIPSNVHK</sequence>
<keyword evidence="2" id="KW-1185">Reference proteome</keyword>
<evidence type="ECO:0000313" key="2">
    <source>
        <dbReference type="Proteomes" id="UP000604825"/>
    </source>
</evidence>
<comment type="caution">
    <text evidence="1">The sequence shown here is derived from an EMBL/GenBank/DDBJ whole genome shotgun (WGS) entry which is preliminary data.</text>
</comment>
<name>A0A811NMA2_9POAL</name>
<dbReference type="Proteomes" id="UP000604825">
    <property type="component" value="Unassembled WGS sequence"/>
</dbReference>
<organism evidence="1 2">
    <name type="scientific">Miscanthus lutarioriparius</name>
    <dbReference type="NCBI Taxonomy" id="422564"/>
    <lineage>
        <taxon>Eukaryota</taxon>
        <taxon>Viridiplantae</taxon>
        <taxon>Streptophyta</taxon>
        <taxon>Embryophyta</taxon>
        <taxon>Tracheophyta</taxon>
        <taxon>Spermatophyta</taxon>
        <taxon>Magnoliopsida</taxon>
        <taxon>Liliopsida</taxon>
        <taxon>Poales</taxon>
        <taxon>Poaceae</taxon>
        <taxon>PACMAD clade</taxon>
        <taxon>Panicoideae</taxon>
        <taxon>Andropogonodae</taxon>
        <taxon>Andropogoneae</taxon>
        <taxon>Saccharinae</taxon>
        <taxon>Miscanthus</taxon>
    </lineage>
</organism>
<accession>A0A811NMA2</accession>